<dbReference type="RefSeq" id="WP_145856800.1">
    <property type="nucleotide sequence ID" value="NZ_RPFW01000005.1"/>
</dbReference>
<dbReference type="NCBIfam" id="NF042915">
    <property type="entry name" value="MAB_1171c_fam"/>
    <property type="match status" value="1"/>
</dbReference>
<feature type="domain" description="DUF6545" evidence="2">
    <location>
        <begin position="236"/>
        <end position="367"/>
    </location>
</feature>
<name>A0A6P2BTT6_9ACTN</name>
<dbReference type="Pfam" id="PF20182">
    <property type="entry name" value="DUF6545"/>
    <property type="match status" value="1"/>
</dbReference>
<keyword evidence="4" id="KW-1185">Reference proteome</keyword>
<feature type="transmembrane region" description="Helical" evidence="1">
    <location>
        <begin position="131"/>
        <end position="150"/>
    </location>
</feature>
<organism evidence="3 4">
    <name type="scientific">Trebonia kvetii</name>
    <dbReference type="NCBI Taxonomy" id="2480626"/>
    <lineage>
        <taxon>Bacteria</taxon>
        <taxon>Bacillati</taxon>
        <taxon>Actinomycetota</taxon>
        <taxon>Actinomycetes</taxon>
        <taxon>Streptosporangiales</taxon>
        <taxon>Treboniaceae</taxon>
        <taxon>Trebonia</taxon>
    </lineage>
</organism>
<reference evidence="3 4" key="1">
    <citation type="submission" date="2018-11" db="EMBL/GenBank/DDBJ databases">
        <title>Trebonia kvetii gen.nov., sp.nov., a novel acidophilic actinobacterium, and proposal of the new actinobacterial family Treboniaceae fam. nov.</title>
        <authorList>
            <person name="Rapoport D."/>
            <person name="Sagova-Mareckova M."/>
            <person name="Sedlacek I."/>
            <person name="Provaznik J."/>
            <person name="Kralova S."/>
            <person name="Pavlinic D."/>
            <person name="Benes V."/>
            <person name="Kopecky J."/>
        </authorList>
    </citation>
    <scope>NUCLEOTIDE SEQUENCE [LARGE SCALE GENOMIC DNA]</scope>
    <source>
        <strain evidence="3 4">15Tr583</strain>
    </source>
</reference>
<evidence type="ECO:0000313" key="4">
    <source>
        <dbReference type="Proteomes" id="UP000460272"/>
    </source>
</evidence>
<sequence>MAVVYWVAAATAAFSAAWAIPGAVRDRSLTLTGLALSMTAFSACLGMAAAFPDVLQAGTSGPAVWAAAGLGAAGTWTLSATLATAGGGIRHFADIIMVPVLGGACIALLLVRVKLAASPGAHGAAQSGPAVITAQLALVTFYAPGLFRIAALARRHAGSARERRARVSMCLVWGSAGAELVLTLARSALIVACSAGPGPGRPVISVIAFLQGCAVIPGIGVMAVGPAMMHVASQCRLWIAYWRLRPLWGAMLQAVPQVELPAARGSGFGIRWRLLRRVIEIRDAELALRPYWRGDVAVKASAAARSAALSADQEAAEVEAAVVMDAAEACRQGKLPSHAPVSEGPWLGAGDDLNSEVVRLVRVSRVIRRRITRNLR</sequence>
<accession>A0A6P2BTT6</accession>
<evidence type="ECO:0000259" key="2">
    <source>
        <dbReference type="Pfam" id="PF20182"/>
    </source>
</evidence>
<evidence type="ECO:0000313" key="3">
    <source>
        <dbReference type="EMBL" id="TVZ02107.1"/>
    </source>
</evidence>
<keyword evidence="1" id="KW-0812">Transmembrane</keyword>
<dbReference type="InterPro" id="IPR050039">
    <property type="entry name" value="MAB_1171c-like"/>
</dbReference>
<proteinExistence type="predicted"/>
<dbReference type="OrthoDB" id="3685619at2"/>
<protein>
    <recommendedName>
        <fullName evidence="2">DUF6545 domain-containing protein</fullName>
    </recommendedName>
</protein>
<gene>
    <name evidence="3" type="ORF">EAS64_25030</name>
</gene>
<comment type="caution">
    <text evidence="3">The sequence shown here is derived from an EMBL/GenBank/DDBJ whole genome shotgun (WGS) entry which is preliminary data.</text>
</comment>
<dbReference type="Proteomes" id="UP000460272">
    <property type="component" value="Unassembled WGS sequence"/>
</dbReference>
<dbReference type="InterPro" id="IPR046675">
    <property type="entry name" value="DUF6545"/>
</dbReference>
<feature type="transmembrane region" description="Helical" evidence="1">
    <location>
        <begin position="203"/>
        <end position="224"/>
    </location>
</feature>
<feature type="transmembrane region" description="Helical" evidence="1">
    <location>
        <begin position="171"/>
        <end position="191"/>
    </location>
</feature>
<feature type="transmembrane region" description="Helical" evidence="1">
    <location>
        <begin position="63"/>
        <end position="85"/>
    </location>
</feature>
<dbReference type="AlphaFoldDB" id="A0A6P2BTT6"/>
<evidence type="ECO:0000256" key="1">
    <source>
        <dbReference type="SAM" id="Phobius"/>
    </source>
</evidence>
<dbReference type="EMBL" id="RPFW01000005">
    <property type="protein sequence ID" value="TVZ02107.1"/>
    <property type="molecule type" value="Genomic_DNA"/>
</dbReference>
<feature type="transmembrane region" description="Helical" evidence="1">
    <location>
        <begin position="92"/>
        <end position="111"/>
    </location>
</feature>
<feature type="transmembrane region" description="Helical" evidence="1">
    <location>
        <begin position="6"/>
        <end position="24"/>
    </location>
</feature>
<feature type="transmembrane region" description="Helical" evidence="1">
    <location>
        <begin position="31"/>
        <end position="51"/>
    </location>
</feature>
<keyword evidence="1" id="KW-0472">Membrane</keyword>
<keyword evidence="1" id="KW-1133">Transmembrane helix</keyword>